<keyword evidence="2" id="KW-1185">Reference proteome</keyword>
<dbReference type="EMBL" id="FUEG01000001">
    <property type="protein sequence ID" value="SJK96764.1"/>
    <property type="molecule type" value="Genomic_DNA"/>
</dbReference>
<dbReference type="AlphaFoldDB" id="A0A284QJY0"/>
<organism evidence="1 2">
    <name type="scientific">Armillaria ostoyae</name>
    <name type="common">Armillaria root rot fungus</name>
    <dbReference type="NCBI Taxonomy" id="47428"/>
    <lineage>
        <taxon>Eukaryota</taxon>
        <taxon>Fungi</taxon>
        <taxon>Dikarya</taxon>
        <taxon>Basidiomycota</taxon>
        <taxon>Agaricomycotina</taxon>
        <taxon>Agaricomycetes</taxon>
        <taxon>Agaricomycetidae</taxon>
        <taxon>Agaricales</taxon>
        <taxon>Marasmiineae</taxon>
        <taxon>Physalacriaceae</taxon>
        <taxon>Armillaria</taxon>
    </lineage>
</organism>
<evidence type="ECO:0000313" key="2">
    <source>
        <dbReference type="Proteomes" id="UP000219338"/>
    </source>
</evidence>
<reference evidence="2" key="1">
    <citation type="journal article" date="2017" name="Nat. Ecol. Evol.">
        <title>Genome expansion and lineage-specific genetic innovations in the forest pathogenic fungi Armillaria.</title>
        <authorList>
            <person name="Sipos G."/>
            <person name="Prasanna A.N."/>
            <person name="Walter M.C."/>
            <person name="O'Connor E."/>
            <person name="Balint B."/>
            <person name="Krizsan K."/>
            <person name="Kiss B."/>
            <person name="Hess J."/>
            <person name="Varga T."/>
            <person name="Slot J."/>
            <person name="Riley R."/>
            <person name="Boka B."/>
            <person name="Rigling D."/>
            <person name="Barry K."/>
            <person name="Lee J."/>
            <person name="Mihaltcheva S."/>
            <person name="LaButti K."/>
            <person name="Lipzen A."/>
            <person name="Waldron R."/>
            <person name="Moloney N.M."/>
            <person name="Sperisen C."/>
            <person name="Kredics L."/>
            <person name="Vagvoelgyi C."/>
            <person name="Patrignani A."/>
            <person name="Fitzpatrick D."/>
            <person name="Nagy I."/>
            <person name="Doyle S."/>
            <person name="Anderson J.B."/>
            <person name="Grigoriev I.V."/>
            <person name="Gueldener U."/>
            <person name="Muensterkoetter M."/>
            <person name="Nagy L.G."/>
        </authorList>
    </citation>
    <scope>NUCLEOTIDE SEQUENCE [LARGE SCALE GENOMIC DNA]</scope>
    <source>
        <strain evidence="2">C18/9</strain>
    </source>
</reference>
<evidence type="ECO:0000313" key="1">
    <source>
        <dbReference type="EMBL" id="SJK96764.1"/>
    </source>
</evidence>
<sequence>MILAQRWEPMHASFNFVNGYGYDHRECTSLGALWDMAIIESIVRLMQAWKLERAYEKA</sequence>
<accession>A0A284QJY0</accession>
<name>A0A284QJY0_ARMOS</name>
<gene>
    <name evidence="1" type="ORF">ARMOST_00010</name>
</gene>
<dbReference type="Proteomes" id="UP000219338">
    <property type="component" value="Unassembled WGS sequence"/>
</dbReference>
<proteinExistence type="predicted"/>
<protein>
    <submittedName>
        <fullName evidence="1">Uncharacterized protein</fullName>
    </submittedName>
</protein>